<dbReference type="SUPFAM" id="SSF53720">
    <property type="entry name" value="ALDH-like"/>
    <property type="match status" value="1"/>
</dbReference>
<dbReference type="InterPro" id="IPR016163">
    <property type="entry name" value="Ald_DH_C"/>
</dbReference>
<dbReference type="InterPro" id="IPR016161">
    <property type="entry name" value="Ald_DH/histidinol_DH"/>
</dbReference>
<dbReference type="InterPro" id="IPR016162">
    <property type="entry name" value="Ald_DH_N"/>
</dbReference>
<dbReference type="OrthoDB" id="5596991at2759"/>
<dbReference type="Proteomes" id="UP000800041">
    <property type="component" value="Unassembled WGS sequence"/>
</dbReference>
<dbReference type="Gene3D" id="3.40.605.10">
    <property type="entry name" value="Aldehyde Dehydrogenase, Chain A, domain 1"/>
    <property type="match status" value="1"/>
</dbReference>
<dbReference type="PANTHER" id="PTHR43111">
    <property type="entry name" value="ALDEHYDE DEHYDROGENASE B-RELATED"/>
    <property type="match status" value="1"/>
</dbReference>
<keyword evidence="1" id="KW-0472">Membrane</keyword>
<name>A0A6G1GVT4_9PEZI</name>
<evidence type="ECO:0000313" key="3">
    <source>
        <dbReference type="Proteomes" id="UP000800041"/>
    </source>
</evidence>
<keyword evidence="3" id="KW-1185">Reference proteome</keyword>
<feature type="transmembrane region" description="Helical" evidence="1">
    <location>
        <begin position="446"/>
        <end position="469"/>
    </location>
</feature>
<dbReference type="GO" id="GO:0016620">
    <property type="term" value="F:oxidoreductase activity, acting on the aldehyde or oxo group of donors, NAD or NADP as acceptor"/>
    <property type="evidence" value="ECO:0007669"/>
    <property type="project" value="InterPro"/>
</dbReference>
<evidence type="ECO:0000256" key="1">
    <source>
        <dbReference type="SAM" id="Phobius"/>
    </source>
</evidence>
<accession>A0A6G1GVT4</accession>
<keyword evidence="1" id="KW-0812">Transmembrane</keyword>
<sequence length="477" mass="52171">MPSPIPRLFAAATDGRLSNPRIQDQQLRRLHASLVDNTRAIEEAISKDTGHTAAEVAIEIALTLRCVGAQIAAIDGDKELEDEYRVAHGRNAEDRVETKRGVAYVEPAKHTVLYSVVAAMSAAVGAACCVVVLLENTTQELPRLLRKLLTESMDADIFAVISAAPASEELDKMMQVLQSRSVREPGFHQVVSPTESRVITIVDRSADVEVAAQALVNARFAFGGSSPYAPDLVLVNEFVKTDFLRAATRKATYIAAGRSGKMRREKKKEESHEGKGVNVVASGSWGSIQEVLERQAKTLRGKNEQNVLVVHAIRSLDDAIELTNEDDDTLLASYIFSDLPSAKYLSQFIKSRASFVKHIPLPLLLGPAAPVGHATSPVYRYTTSMFTEPRPVLVKDANTRREYDELLLSESPQKTQEMIQNAKSDIKPAKARPLKAAPFGYFEQGILIGLASVATPVFVGIGSLGYYLLTQSNFRRT</sequence>
<reference evidence="2" key="1">
    <citation type="journal article" date="2020" name="Stud. Mycol.">
        <title>101 Dothideomycetes genomes: a test case for predicting lifestyles and emergence of pathogens.</title>
        <authorList>
            <person name="Haridas S."/>
            <person name="Albert R."/>
            <person name="Binder M."/>
            <person name="Bloem J."/>
            <person name="Labutti K."/>
            <person name="Salamov A."/>
            <person name="Andreopoulos B."/>
            <person name="Baker S."/>
            <person name="Barry K."/>
            <person name="Bills G."/>
            <person name="Bluhm B."/>
            <person name="Cannon C."/>
            <person name="Castanera R."/>
            <person name="Culley D."/>
            <person name="Daum C."/>
            <person name="Ezra D."/>
            <person name="Gonzalez J."/>
            <person name="Henrissat B."/>
            <person name="Kuo A."/>
            <person name="Liang C."/>
            <person name="Lipzen A."/>
            <person name="Lutzoni F."/>
            <person name="Magnuson J."/>
            <person name="Mondo S."/>
            <person name="Nolan M."/>
            <person name="Ohm R."/>
            <person name="Pangilinan J."/>
            <person name="Park H.-J."/>
            <person name="Ramirez L."/>
            <person name="Alfaro M."/>
            <person name="Sun H."/>
            <person name="Tritt A."/>
            <person name="Yoshinaga Y."/>
            <person name="Zwiers L.-H."/>
            <person name="Turgeon B."/>
            <person name="Goodwin S."/>
            <person name="Spatafora J."/>
            <person name="Crous P."/>
            <person name="Grigoriev I."/>
        </authorList>
    </citation>
    <scope>NUCLEOTIDE SEQUENCE</scope>
    <source>
        <strain evidence="2">CBS 113979</strain>
    </source>
</reference>
<gene>
    <name evidence="2" type="ORF">K402DRAFT_335490</name>
</gene>
<dbReference type="EMBL" id="ML977165">
    <property type="protein sequence ID" value="KAF1984848.1"/>
    <property type="molecule type" value="Genomic_DNA"/>
</dbReference>
<protein>
    <submittedName>
        <fullName evidence="2">ALDH-like protein</fullName>
    </submittedName>
</protein>
<dbReference type="AlphaFoldDB" id="A0A6G1GVT4"/>
<dbReference type="PANTHER" id="PTHR43111:SF1">
    <property type="entry name" value="ALDEHYDE DEHYDROGENASE B-RELATED"/>
    <property type="match status" value="1"/>
</dbReference>
<organism evidence="2 3">
    <name type="scientific">Aulographum hederae CBS 113979</name>
    <dbReference type="NCBI Taxonomy" id="1176131"/>
    <lineage>
        <taxon>Eukaryota</taxon>
        <taxon>Fungi</taxon>
        <taxon>Dikarya</taxon>
        <taxon>Ascomycota</taxon>
        <taxon>Pezizomycotina</taxon>
        <taxon>Dothideomycetes</taxon>
        <taxon>Pleosporomycetidae</taxon>
        <taxon>Aulographales</taxon>
        <taxon>Aulographaceae</taxon>
    </lineage>
</organism>
<keyword evidence="1" id="KW-1133">Transmembrane helix</keyword>
<dbReference type="Gene3D" id="3.40.309.10">
    <property type="entry name" value="Aldehyde Dehydrogenase, Chain A, domain 2"/>
    <property type="match status" value="1"/>
</dbReference>
<proteinExistence type="predicted"/>
<evidence type="ECO:0000313" key="2">
    <source>
        <dbReference type="EMBL" id="KAF1984848.1"/>
    </source>
</evidence>